<organism evidence="2 3">
    <name type="scientific">Cinchona calisaya</name>
    <dbReference type="NCBI Taxonomy" id="153742"/>
    <lineage>
        <taxon>Eukaryota</taxon>
        <taxon>Viridiplantae</taxon>
        <taxon>Streptophyta</taxon>
        <taxon>Embryophyta</taxon>
        <taxon>Tracheophyta</taxon>
        <taxon>Spermatophyta</taxon>
        <taxon>Magnoliopsida</taxon>
        <taxon>eudicotyledons</taxon>
        <taxon>Gunneridae</taxon>
        <taxon>Pentapetalae</taxon>
        <taxon>asterids</taxon>
        <taxon>lamiids</taxon>
        <taxon>Gentianales</taxon>
        <taxon>Rubiaceae</taxon>
        <taxon>Cinchonoideae</taxon>
        <taxon>Cinchoneae</taxon>
        <taxon>Cinchona</taxon>
    </lineage>
</organism>
<dbReference type="AlphaFoldDB" id="A0ABD2YUB2"/>
<dbReference type="InterPro" id="IPR043502">
    <property type="entry name" value="DNA/RNA_pol_sf"/>
</dbReference>
<dbReference type="SUPFAM" id="SSF56672">
    <property type="entry name" value="DNA/RNA polymerases"/>
    <property type="match status" value="1"/>
</dbReference>
<proteinExistence type="predicted"/>
<protein>
    <recommendedName>
        <fullName evidence="1">Reverse transcriptase Ty1/copia-type domain-containing protein</fullName>
    </recommendedName>
</protein>
<feature type="domain" description="Reverse transcriptase Ty1/copia-type" evidence="1">
    <location>
        <begin position="11"/>
        <end position="106"/>
    </location>
</feature>
<evidence type="ECO:0000259" key="1">
    <source>
        <dbReference type="Pfam" id="PF07727"/>
    </source>
</evidence>
<reference evidence="2 3" key="1">
    <citation type="submission" date="2024-11" db="EMBL/GenBank/DDBJ databases">
        <title>A near-complete genome assembly of Cinchona calisaya.</title>
        <authorList>
            <person name="Lian D.C."/>
            <person name="Zhao X.W."/>
            <person name="Wei L."/>
        </authorList>
    </citation>
    <scope>NUCLEOTIDE SEQUENCE [LARGE SCALE GENOMIC DNA]</scope>
    <source>
        <tissue evidence="2">Nenye</tissue>
    </source>
</reference>
<dbReference type="EMBL" id="JBJUIK010000012">
    <property type="protein sequence ID" value="KAL3510913.1"/>
    <property type="molecule type" value="Genomic_DNA"/>
</dbReference>
<evidence type="ECO:0000313" key="2">
    <source>
        <dbReference type="EMBL" id="KAL3510913.1"/>
    </source>
</evidence>
<name>A0ABD2YUB2_9GENT</name>
<comment type="caution">
    <text evidence="2">The sequence shown here is derived from an EMBL/GenBank/DDBJ whole genome shotgun (WGS) entry which is preliminary data.</text>
</comment>
<dbReference type="InterPro" id="IPR013103">
    <property type="entry name" value="RVT_2"/>
</dbReference>
<gene>
    <name evidence="2" type="ORF">ACH5RR_030314</name>
</gene>
<accession>A0ABD2YUB2</accession>
<keyword evidence="3" id="KW-1185">Reference proteome</keyword>
<sequence length="107" mass="12384">MNEGMTALVKNETWDLVRKPESVQPITCKWVYKLKRKADGSTDRFKARLVARGFSQKYGEDYDETFSPVAKMISVRVIISLAASQGWKPWQLDVKNAFLYDELHKDI</sequence>
<dbReference type="Proteomes" id="UP001630127">
    <property type="component" value="Unassembled WGS sequence"/>
</dbReference>
<evidence type="ECO:0000313" key="3">
    <source>
        <dbReference type="Proteomes" id="UP001630127"/>
    </source>
</evidence>
<dbReference type="Pfam" id="PF07727">
    <property type="entry name" value="RVT_2"/>
    <property type="match status" value="1"/>
</dbReference>